<dbReference type="Gene3D" id="1.10.260.130">
    <property type="match status" value="1"/>
</dbReference>
<feature type="chain" id="PRO_5043480789" evidence="1">
    <location>
        <begin position="30"/>
        <end position="454"/>
    </location>
</feature>
<dbReference type="AlphaFoldDB" id="A0AAU4JZF1"/>
<dbReference type="RefSeq" id="WP_328856720.1">
    <property type="nucleotide sequence ID" value="NZ_CP108021.1"/>
</dbReference>
<dbReference type="KEGG" id="whr:OG579_15855"/>
<dbReference type="Proteomes" id="UP001432128">
    <property type="component" value="Chromosome"/>
</dbReference>
<dbReference type="EMBL" id="CP108021">
    <property type="protein sequence ID" value="WUM19175.1"/>
    <property type="molecule type" value="Genomic_DNA"/>
</dbReference>
<dbReference type="GO" id="GO:0004806">
    <property type="term" value="F:triacylglycerol lipase activity"/>
    <property type="evidence" value="ECO:0007669"/>
    <property type="project" value="InterPro"/>
</dbReference>
<organism evidence="2 3">
    <name type="scientific">Williamsia herbipolensis</name>
    <dbReference type="NCBI Taxonomy" id="1603258"/>
    <lineage>
        <taxon>Bacteria</taxon>
        <taxon>Bacillati</taxon>
        <taxon>Actinomycetota</taxon>
        <taxon>Actinomycetes</taxon>
        <taxon>Mycobacteriales</taxon>
        <taxon>Nocardiaceae</taxon>
        <taxon>Williamsia</taxon>
    </lineage>
</organism>
<evidence type="ECO:0000256" key="1">
    <source>
        <dbReference type="SAM" id="SignalP"/>
    </source>
</evidence>
<keyword evidence="1" id="KW-0732">Signal</keyword>
<dbReference type="SUPFAM" id="SSF53474">
    <property type="entry name" value="alpha/beta-Hydrolases"/>
    <property type="match status" value="1"/>
</dbReference>
<name>A0AAU4JZF1_9NOCA</name>
<evidence type="ECO:0000313" key="3">
    <source>
        <dbReference type="Proteomes" id="UP001432128"/>
    </source>
</evidence>
<dbReference type="InterPro" id="IPR029058">
    <property type="entry name" value="AB_hydrolase_fold"/>
</dbReference>
<dbReference type="PANTHER" id="PTHR34853">
    <property type="match status" value="1"/>
</dbReference>
<dbReference type="Pfam" id="PF03583">
    <property type="entry name" value="LIP"/>
    <property type="match status" value="1"/>
</dbReference>
<sequence>MTTRRMAAVAISASLVVAWGATQSGSASAAPDRFYTYSGHAALTSYVPGSVLKTRTMRYHVAGIATPLLATQILFRSTGATGAATANVTSVISPPGTKRSKGVVSYQSAYDSLNPEDGPSRAVAGDVDLGPLTPVGRNVHIGSIAANAENGILTTVLALGYSVNIPDTEGQDADFAAGPEYGMNTLDSLRAIAEVPSTGTDRTSRIGLIGYSGGAIASNWAAILAPGYAPDVNARLIGVAQGGLLVNPSRNLRYVSGSYGWAGVTGMAIKGVSRAYGFDLDKYLSNYGRQTLRQLSDASILNFWYPGLTWRKLMKPQFADPRTVPEFVDAVNELNMGTAAIPTVPMFIAQAANGIIELTPPGSRDIGPGDGVMITGDVRALAKRYCDNGLAVAYHQYDVLSHTTGAVVWLAESVPWLLDRFAGRPAPDTCGQIAPGNKDAFAQERHMPSHTSGG</sequence>
<reference evidence="2 3" key="1">
    <citation type="submission" date="2022-10" db="EMBL/GenBank/DDBJ databases">
        <title>The complete genomes of actinobacterial strains from the NBC collection.</title>
        <authorList>
            <person name="Joergensen T.S."/>
            <person name="Alvarez Arevalo M."/>
            <person name="Sterndorff E.B."/>
            <person name="Faurdal D."/>
            <person name="Vuksanovic O."/>
            <person name="Mourched A.-S."/>
            <person name="Charusanti P."/>
            <person name="Shaw S."/>
            <person name="Blin K."/>
            <person name="Weber T."/>
        </authorList>
    </citation>
    <scope>NUCLEOTIDE SEQUENCE [LARGE SCALE GENOMIC DNA]</scope>
    <source>
        <strain evidence="2 3">NBC_00319</strain>
    </source>
</reference>
<dbReference type="InterPro" id="IPR005152">
    <property type="entry name" value="Lipase_secreted"/>
</dbReference>
<gene>
    <name evidence="2" type="ORF">OG579_15855</name>
</gene>
<dbReference type="GO" id="GO:0016042">
    <property type="term" value="P:lipid catabolic process"/>
    <property type="evidence" value="ECO:0007669"/>
    <property type="project" value="InterPro"/>
</dbReference>
<proteinExistence type="predicted"/>
<accession>A0AAU4JZF1</accession>
<evidence type="ECO:0000313" key="2">
    <source>
        <dbReference type="EMBL" id="WUM19175.1"/>
    </source>
</evidence>
<keyword evidence="3" id="KW-1185">Reference proteome</keyword>
<dbReference type="PANTHER" id="PTHR34853:SF1">
    <property type="entry name" value="LIPASE 5"/>
    <property type="match status" value="1"/>
</dbReference>
<protein>
    <submittedName>
        <fullName evidence="2">Lipase family protein</fullName>
    </submittedName>
</protein>
<dbReference type="Gene3D" id="3.40.50.1820">
    <property type="entry name" value="alpha/beta hydrolase"/>
    <property type="match status" value="1"/>
</dbReference>
<feature type="signal peptide" evidence="1">
    <location>
        <begin position="1"/>
        <end position="29"/>
    </location>
</feature>